<evidence type="ECO:0000313" key="2">
    <source>
        <dbReference type="EMBL" id="TFY66568.1"/>
    </source>
</evidence>
<keyword evidence="3" id="KW-1185">Reference proteome</keyword>
<comment type="caution">
    <text evidence="2">The sequence shown here is derived from an EMBL/GenBank/DDBJ whole genome shotgun (WGS) entry which is preliminary data.</text>
</comment>
<dbReference type="Proteomes" id="UP000298327">
    <property type="component" value="Unassembled WGS sequence"/>
</dbReference>
<evidence type="ECO:0000313" key="3">
    <source>
        <dbReference type="Proteomes" id="UP000298327"/>
    </source>
</evidence>
<dbReference type="STRING" id="205917.A0A4Y9YY25"/>
<proteinExistence type="predicted"/>
<organism evidence="2 3">
    <name type="scientific">Dentipellis fragilis</name>
    <dbReference type="NCBI Taxonomy" id="205917"/>
    <lineage>
        <taxon>Eukaryota</taxon>
        <taxon>Fungi</taxon>
        <taxon>Dikarya</taxon>
        <taxon>Basidiomycota</taxon>
        <taxon>Agaricomycotina</taxon>
        <taxon>Agaricomycetes</taxon>
        <taxon>Russulales</taxon>
        <taxon>Hericiaceae</taxon>
        <taxon>Dentipellis</taxon>
    </lineage>
</organism>
<reference evidence="2 3" key="1">
    <citation type="submission" date="2019-02" db="EMBL/GenBank/DDBJ databases">
        <title>Genome sequencing of the rare red list fungi Dentipellis fragilis.</title>
        <authorList>
            <person name="Buettner E."/>
            <person name="Kellner H."/>
        </authorList>
    </citation>
    <scope>NUCLEOTIDE SEQUENCE [LARGE SCALE GENOMIC DNA]</scope>
    <source>
        <strain evidence="2 3">DSM 105465</strain>
    </source>
</reference>
<evidence type="ECO:0000256" key="1">
    <source>
        <dbReference type="SAM" id="MobiDB-lite"/>
    </source>
</evidence>
<name>A0A4Y9YY25_9AGAM</name>
<dbReference type="EMBL" id="SEOQ01000236">
    <property type="protein sequence ID" value="TFY66568.1"/>
    <property type="molecule type" value="Genomic_DNA"/>
</dbReference>
<gene>
    <name evidence="2" type="ORF">EVG20_g4522</name>
</gene>
<feature type="region of interest" description="Disordered" evidence="1">
    <location>
        <begin position="105"/>
        <end position="125"/>
    </location>
</feature>
<dbReference type="OrthoDB" id="3270899at2759"/>
<accession>A0A4Y9YY25</accession>
<dbReference type="AlphaFoldDB" id="A0A4Y9YY25"/>
<protein>
    <submittedName>
        <fullName evidence="2">Uncharacterized protein</fullName>
    </submittedName>
</protein>
<sequence>MCKPGRRCCESDTPGTILWVANGHAVKHHACNMRIHPNCTPACPGHPDRRDRVFQRYPNDTEILGMPRRGLEDIDAFKSVLERYDYLTQSRMDMQRRTAITGPSVASTSLAPMPPQIQVSAPPDSPAERRWNVLFVEEMLERRTRREDIYSQSKTWEGLGYQDLTPFTWLLNHVSQDVFEMLHSVFPGHVYNDGIVMDAMGNIKIAMWEWLLLPVCLMKEHGRKVNIRTTQEDNDIIRGADLIIGGIDFTADFPYLHSDLLRTDIDLDRYRKGMAALQAVKVVWPSAEECFVYGAKLVTIMNFDWIASLDNSPRPTTYSLARGPPHTLFPKDMVVKRGYSGYGNYVIFPEDKPENRTWSHWPPSPFHSVNMSWFQQQPILQLKIPNIGEIRCFFAGGTFCHAVHTTRAGGDKINVDHVSLVVPLDRITALSKAGRGGGFVWANDIQGFTTRQDGERGLRELKVYATNVYNKLLSLERRRLGTESSLFLFCRLDISLMETETEHDFAFFVNEVERGWGTNLFGYNSVAITTSLLSSMATEIPRFMERSSNRHGMRGYSS</sequence>